<feature type="domain" description="Flagellar hook protein FlgE/F/G-like D1" evidence="5">
    <location>
        <begin position="96"/>
        <end position="137"/>
    </location>
</feature>
<dbReference type="GO" id="GO:0009425">
    <property type="term" value="C:bacterial-type flagellum basal body"/>
    <property type="evidence" value="ECO:0007669"/>
    <property type="project" value="UniProtKB-SubCell"/>
</dbReference>
<evidence type="ECO:0000259" key="4">
    <source>
        <dbReference type="Pfam" id="PF06429"/>
    </source>
</evidence>
<name>A0ABD4RGF9_9CLOT</name>
<protein>
    <submittedName>
        <fullName evidence="6">Flagellar basal body rod protein FlgG</fullName>
    </submittedName>
</protein>
<comment type="subcellular location">
    <subcellularLocation>
        <location evidence="2">Bacterial flagellum basal body</location>
    </subcellularLocation>
</comment>
<dbReference type="GO" id="GO:0071973">
    <property type="term" value="P:bacterial-type flagellum-dependent cell motility"/>
    <property type="evidence" value="ECO:0007669"/>
    <property type="project" value="UniProtKB-UniRule"/>
</dbReference>
<dbReference type="EMBL" id="JAIFTX010000005">
    <property type="protein sequence ID" value="MBX7290039.1"/>
    <property type="molecule type" value="Genomic_DNA"/>
</dbReference>
<gene>
    <name evidence="6" type="primary">flgG</name>
    <name evidence="6" type="ORF">K4H94_03110</name>
</gene>
<keyword evidence="6" id="KW-0969">Cilium</keyword>
<evidence type="ECO:0000259" key="3">
    <source>
        <dbReference type="Pfam" id="PF00460"/>
    </source>
</evidence>
<dbReference type="InterPro" id="IPR001444">
    <property type="entry name" value="Flag_bb_rod_N"/>
</dbReference>
<dbReference type="SUPFAM" id="SSF117143">
    <property type="entry name" value="Flagellar hook protein flgE"/>
    <property type="match status" value="1"/>
</dbReference>
<dbReference type="Pfam" id="PF00460">
    <property type="entry name" value="Flg_bb_rod"/>
    <property type="match status" value="1"/>
</dbReference>
<accession>A0ABD4RGF9</accession>
<dbReference type="RefSeq" id="WP_021875237.1">
    <property type="nucleotide sequence ID" value="NZ_CP018624.1"/>
</dbReference>
<evidence type="ECO:0000313" key="7">
    <source>
        <dbReference type="Proteomes" id="UP000775179"/>
    </source>
</evidence>
<reference evidence="6 7" key="1">
    <citation type="submission" date="2021-08" db="EMBL/GenBank/DDBJ databases">
        <title>Genome sequence analysis of Clostridium chauvoei strains of European origin and evaluation of typing options for outbreak investigations.</title>
        <authorList>
            <person name="Abdel-Glil M."/>
            <person name="Thomas P."/>
            <person name="Seyboldt C."/>
        </authorList>
    </citation>
    <scope>NUCLEOTIDE SEQUENCE [LARGE SCALE GENOMIC DNA]</scope>
    <source>
        <strain evidence="6 7">S0260-09</strain>
    </source>
</reference>
<dbReference type="Pfam" id="PF06429">
    <property type="entry name" value="Flg_bbr_C"/>
    <property type="match status" value="1"/>
</dbReference>
<evidence type="ECO:0000259" key="5">
    <source>
        <dbReference type="Pfam" id="PF22692"/>
    </source>
</evidence>
<keyword evidence="6" id="KW-0966">Cell projection</keyword>
<dbReference type="InterPro" id="IPR010930">
    <property type="entry name" value="Flg_bb/hook_C_dom"/>
</dbReference>
<dbReference type="AlphaFoldDB" id="A0ABD4RGF9"/>
<dbReference type="Proteomes" id="UP000775179">
    <property type="component" value="Unassembled WGS sequence"/>
</dbReference>
<evidence type="ECO:0000256" key="1">
    <source>
        <dbReference type="ARBA" id="ARBA00009677"/>
    </source>
</evidence>
<dbReference type="Pfam" id="PF22692">
    <property type="entry name" value="LlgE_F_G_D1"/>
    <property type="match status" value="1"/>
</dbReference>
<dbReference type="GeneID" id="66301245"/>
<feature type="domain" description="Flagellar basal-body/hook protein C-terminal" evidence="4">
    <location>
        <begin position="207"/>
        <end position="250"/>
    </location>
</feature>
<evidence type="ECO:0000313" key="6">
    <source>
        <dbReference type="EMBL" id="MBX7290039.1"/>
    </source>
</evidence>
<dbReference type="InterPro" id="IPR037925">
    <property type="entry name" value="FlgE/F/G-like"/>
</dbReference>
<comment type="similarity">
    <text evidence="1 2">Belongs to the flagella basal body rod proteins family.</text>
</comment>
<organism evidence="6 7">
    <name type="scientific">Clostridium chauvoei</name>
    <dbReference type="NCBI Taxonomy" id="46867"/>
    <lineage>
        <taxon>Bacteria</taxon>
        <taxon>Bacillati</taxon>
        <taxon>Bacillota</taxon>
        <taxon>Clostridia</taxon>
        <taxon>Eubacteriales</taxon>
        <taxon>Clostridiaceae</taxon>
        <taxon>Clostridium</taxon>
    </lineage>
</organism>
<feature type="domain" description="Flagellar basal body rod protein N-terminal" evidence="3">
    <location>
        <begin position="5"/>
        <end position="35"/>
    </location>
</feature>
<dbReference type="KEGG" id="cchv:BTM20_05150"/>
<sequence length="256" mass="28051">MIRSLYTSVSGLISLENKQSNITNNIANANTTGYKGDDLAIKSFDEVMLQNRDKVVGGRNVSQKLGTLNLGSKIDSVNTMFTQGILKKTNKPSDFAIDGRGFFAVKRGDETLFTRDGSFRVANDGYLINTSGDKVLGVNKNTGTMEPIFVGGNKFTLDGLNNLRVGDRTTHSLATADFDDYSKLKKIGDNYYKGENPVYNAQVFVHQGSLEASNINVSTEMVNMITTMRNFETNQKMVQTIDETLGKAANEIGAVR</sequence>
<dbReference type="PANTHER" id="PTHR30435:SF19">
    <property type="entry name" value="FLAGELLAR BASAL-BODY ROD PROTEIN FLGG"/>
    <property type="match status" value="1"/>
</dbReference>
<evidence type="ECO:0000256" key="2">
    <source>
        <dbReference type="RuleBase" id="RU362116"/>
    </source>
</evidence>
<dbReference type="InterPro" id="IPR020013">
    <property type="entry name" value="Flagellar_FlgE/F/G"/>
</dbReference>
<proteinExistence type="inferred from homology"/>
<dbReference type="InterPro" id="IPR053967">
    <property type="entry name" value="LlgE_F_G-like_D1"/>
</dbReference>
<comment type="caution">
    <text evidence="6">The sequence shown here is derived from an EMBL/GenBank/DDBJ whole genome shotgun (WGS) entry which is preliminary data.</text>
</comment>
<keyword evidence="2" id="KW-0975">Bacterial flagellum</keyword>
<dbReference type="NCBIfam" id="TIGR03506">
    <property type="entry name" value="FlgEFG_subfam"/>
    <property type="match status" value="1"/>
</dbReference>
<dbReference type="PANTHER" id="PTHR30435">
    <property type="entry name" value="FLAGELLAR PROTEIN"/>
    <property type="match status" value="1"/>
</dbReference>
<keyword evidence="6" id="KW-0282">Flagellum</keyword>